<dbReference type="GO" id="GO:0006508">
    <property type="term" value="P:proteolysis"/>
    <property type="evidence" value="ECO:0007669"/>
    <property type="project" value="InterPro"/>
</dbReference>
<dbReference type="InterPro" id="IPR002169">
    <property type="entry name" value="Peptidase_M9A/M9B"/>
</dbReference>
<dbReference type="KEGG" id="vg:7804588"/>
<dbReference type="GeneID" id="7804588"/>
<reference evidence="2 3" key="1">
    <citation type="journal article" date="2009" name="Virus Genes">
        <title>Morphology and genome of Euproctis pseudoconspersa nucleopolyhedrovirus.</title>
        <authorList>
            <person name="Tang X.D."/>
            <person name="Xiao Q."/>
            <person name="Ma X.C."/>
            <person name="Zhu Z.R."/>
            <person name="Zhang C.X."/>
        </authorList>
    </citation>
    <scope>NUCLEOTIDE SEQUENCE [LARGE SCALE GENOMIC DNA]</scope>
    <source>
        <strain evidence="2 3">Hangzhou</strain>
    </source>
</reference>
<keyword evidence="1" id="KW-0472">Membrane</keyword>
<keyword evidence="1" id="KW-0812">Transmembrane</keyword>
<dbReference type="GO" id="GO:0004222">
    <property type="term" value="F:metalloendopeptidase activity"/>
    <property type="evidence" value="ECO:0007669"/>
    <property type="project" value="InterPro"/>
</dbReference>
<protein>
    <submittedName>
        <fullName evidence="2">Uncharacterized protein</fullName>
    </submittedName>
</protein>
<keyword evidence="1" id="KW-1133">Transmembrane helix</keyword>
<evidence type="ECO:0000256" key="1">
    <source>
        <dbReference type="SAM" id="Phobius"/>
    </source>
</evidence>
<name>C3TX41_9ABAC</name>
<dbReference type="RefSeq" id="YP_002854743.1">
    <property type="nucleotide sequence ID" value="NC_012639.1"/>
</dbReference>
<evidence type="ECO:0000313" key="2">
    <source>
        <dbReference type="EMBL" id="ACO53583.1"/>
    </source>
</evidence>
<evidence type="ECO:0000313" key="3">
    <source>
        <dbReference type="Proteomes" id="UP000203846"/>
    </source>
</evidence>
<dbReference type="OrthoDB" id="6830at10239"/>
<dbReference type="Pfam" id="PF01752">
    <property type="entry name" value="Peptidase_M9"/>
    <property type="match status" value="1"/>
</dbReference>
<proteinExistence type="predicted"/>
<keyword evidence="3" id="KW-1185">Reference proteome</keyword>
<sequence length="902" mass="104688">MARAVFLTLIALASWKFEVAACSGDSGRKFLIAKFPGNLFARYNDDTASAVLDSLIDDFCVPKRFATPGVCDGATLFDIFSKQIFNFRNANDVKKYGAWLRLLNNLEFYKPHRPEELMKMLAVRNRQWALINGLVGRESQKHSAEVFRWTSDTWVRYHITNDYNKFMSTFYSFVNFFNTFVIWCNQEQAYYLKTIMYAYRNVRSTKYSYLHANTVDVVVADTIKLALNYPLSMMSPFAIKQLFYVFYINQCELDAKQIQFFNGYYVVVNKTFILPNVNRFDAGRAISYFVHHNVDDIDRIEAMRRETQFVYKNTIEFFDKIGVPFDDSTPTNISVYVHENKKMYESTGPLWIIPTNNGGYTHRHRKDRTIESHVYYESDLLPRNYGHELQHTLMYVLDRMNGMPTWFVEGVANRLGNRKCYDYDVNSLKNHLHTTNIKSIFKAEYGTDDAVLYGMGSALVQFLYETRPTEIGTMITTHNYTTIGTDYGNNAAIEHEFDVFKSNKLLECEKYKQQVGQQKNADDVGKKYAKAAADMTFPEKCKNFIGFEFDDVYYYMTPFRLIKSSRDANGANAQKQIRFNFDEISHYDYRWFLKGALKQTLKYFGDTQDLFNIDSIYSYRSRLFCGEALSLDDEDPRSAIAKFTFRSGIWSDLVFLENKTYEEGALYVKNYYVAASQCKTFINPPIDNAATAFSRLFAYTAKIKVLKDVKLSEEEKLVVVDARDNTLVHLMAIFNHKLYLINNAGAVRRIRNRDGHTPQQLYAYAVRYQQKFNKQPNTYCYTLIEKEKQQSNSTTYIKVNVTEYTSDENDIKTDGIVVGNGDVFKIILSFLWELVVKNKTIVISICIIVTVFIAIILLNVLITILIVKSKLKTVKRKCDNAGYVSYCKGNKEDECEIKLFKQ</sequence>
<dbReference type="Proteomes" id="UP000203846">
    <property type="component" value="Segment"/>
</dbReference>
<dbReference type="GO" id="GO:0008270">
    <property type="term" value="F:zinc ion binding"/>
    <property type="evidence" value="ECO:0007669"/>
    <property type="project" value="InterPro"/>
</dbReference>
<accession>C3TX41</accession>
<organism evidence="2 3">
    <name type="scientific">Euproctis pseudoconspersa nucleopolyhedrovirus</name>
    <dbReference type="NCBI Taxonomy" id="307467"/>
    <lineage>
        <taxon>Viruses</taxon>
        <taxon>Viruses incertae sedis</taxon>
        <taxon>Naldaviricetes</taxon>
        <taxon>Lefavirales</taxon>
        <taxon>Baculoviridae</taxon>
        <taxon>Alphabaculovirus</taxon>
        <taxon>Alphabaculovirus eupseudoconspersae</taxon>
    </lineage>
</organism>
<dbReference type="EMBL" id="FJ227128">
    <property type="protein sequence ID" value="ACO53583.1"/>
    <property type="molecule type" value="Genomic_DNA"/>
</dbReference>
<feature type="transmembrane region" description="Helical" evidence="1">
    <location>
        <begin position="841"/>
        <end position="867"/>
    </location>
</feature>
<dbReference type="GO" id="GO:0005576">
    <property type="term" value="C:extracellular region"/>
    <property type="evidence" value="ECO:0007669"/>
    <property type="project" value="InterPro"/>
</dbReference>